<accession>A0A4Q7M9Y7</accession>
<keyword evidence="1" id="KW-1133">Transmembrane helix</keyword>
<dbReference type="EMBL" id="SGWY01000004">
    <property type="protein sequence ID" value="RZS63578.1"/>
    <property type="molecule type" value="Genomic_DNA"/>
</dbReference>
<evidence type="ECO:0008006" key="4">
    <source>
        <dbReference type="Google" id="ProtNLM"/>
    </source>
</evidence>
<dbReference type="RefSeq" id="WP_130354319.1">
    <property type="nucleotide sequence ID" value="NZ_SGWY01000004.1"/>
</dbReference>
<dbReference type="AlphaFoldDB" id="A0A4Q7M9Y7"/>
<evidence type="ECO:0000256" key="1">
    <source>
        <dbReference type="SAM" id="Phobius"/>
    </source>
</evidence>
<dbReference type="Proteomes" id="UP000293289">
    <property type="component" value="Unassembled WGS sequence"/>
</dbReference>
<dbReference type="OrthoDB" id="9880060at2"/>
<evidence type="ECO:0000313" key="2">
    <source>
        <dbReference type="EMBL" id="RZS63578.1"/>
    </source>
</evidence>
<evidence type="ECO:0000313" key="3">
    <source>
        <dbReference type="Proteomes" id="UP000293289"/>
    </source>
</evidence>
<feature type="transmembrane region" description="Helical" evidence="1">
    <location>
        <begin position="9"/>
        <end position="33"/>
    </location>
</feature>
<sequence length="109" mass="11196">MRDEVNRSILLQAVIAVGAGIALFWLASLLPVICPAMGGGAYCGPELRRQAAASSTLLVVAVGIAAVAAAMSVPLHRRRRAFGWGTLVLCAVIVGGIGWIVVSAGFIVI</sequence>
<comment type="caution">
    <text evidence="2">The sequence shown here is derived from an EMBL/GenBank/DDBJ whole genome shotgun (WGS) entry which is preliminary data.</text>
</comment>
<organism evidence="2 3">
    <name type="scientific">Agromyces ramosus</name>
    <dbReference type="NCBI Taxonomy" id="33879"/>
    <lineage>
        <taxon>Bacteria</taxon>
        <taxon>Bacillati</taxon>
        <taxon>Actinomycetota</taxon>
        <taxon>Actinomycetes</taxon>
        <taxon>Micrococcales</taxon>
        <taxon>Microbacteriaceae</taxon>
        <taxon>Agromyces</taxon>
    </lineage>
</organism>
<protein>
    <recommendedName>
        <fullName evidence="4">Transmembrane protein</fullName>
    </recommendedName>
</protein>
<reference evidence="2 3" key="1">
    <citation type="submission" date="2019-02" db="EMBL/GenBank/DDBJ databases">
        <title>Genomic Encyclopedia of Type Strains, Phase IV (KMG-IV): sequencing the most valuable type-strain genomes for metagenomic binning, comparative biology and taxonomic classification.</title>
        <authorList>
            <person name="Goeker M."/>
        </authorList>
    </citation>
    <scope>NUCLEOTIDE SEQUENCE [LARGE SCALE GENOMIC DNA]</scope>
    <source>
        <strain evidence="2 3">DSM 43045</strain>
    </source>
</reference>
<feature type="transmembrane region" description="Helical" evidence="1">
    <location>
        <begin position="87"/>
        <end position="108"/>
    </location>
</feature>
<keyword evidence="1" id="KW-0472">Membrane</keyword>
<proteinExistence type="predicted"/>
<feature type="transmembrane region" description="Helical" evidence="1">
    <location>
        <begin position="53"/>
        <end position="75"/>
    </location>
</feature>
<keyword evidence="3" id="KW-1185">Reference proteome</keyword>
<name>A0A4Q7M9Y7_9MICO</name>
<gene>
    <name evidence="2" type="ORF">EV187_3486</name>
</gene>
<keyword evidence="1" id="KW-0812">Transmembrane</keyword>